<organism evidence="10 11">
    <name type="scientific">Tilletiopsis washingtonensis</name>
    <dbReference type="NCBI Taxonomy" id="58919"/>
    <lineage>
        <taxon>Eukaryota</taxon>
        <taxon>Fungi</taxon>
        <taxon>Dikarya</taxon>
        <taxon>Basidiomycota</taxon>
        <taxon>Ustilaginomycotina</taxon>
        <taxon>Exobasidiomycetes</taxon>
        <taxon>Entylomatales</taxon>
        <taxon>Entylomatales incertae sedis</taxon>
        <taxon>Tilletiopsis</taxon>
    </lineage>
</organism>
<dbReference type="OrthoDB" id="10252326at2759"/>
<evidence type="ECO:0000313" key="11">
    <source>
        <dbReference type="Proteomes" id="UP000245946"/>
    </source>
</evidence>
<dbReference type="NCBIfam" id="TIGR00658">
    <property type="entry name" value="orni_carb_tr"/>
    <property type="match status" value="1"/>
</dbReference>
<dbReference type="PANTHER" id="PTHR45753:SF3">
    <property type="entry name" value="ORNITHINE TRANSCARBAMYLASE, MITOCHONDRIAL"/>
    <property type="match status" value="1"/>
</dbReference>
<dbReference type="PRINTS" id="PR00102">
    <property type="entry name" value="OTCASE"/>
</dbReference>
<dbReference type="AlphaFoldDB" id="A0A316Z3T0"/>
<dbReference type="GO" id="GO:0016597">
    <property type="term" value="F:amino acid binding"/>
    <property type="evidence" value="ECO:0007669"/>
    <property type="project" value="InterPro"/>
</dbReference>
<comment type="similarity">
    <text evidence="2">Belongs to the aspartate/ornithine carbamoyltransferase superfamily. OTCase family.</text>
</comment>
<evidence type="ECO:0000256" key="6">
    <source>
        <dbReference type="ARBA" id="ARBA00022679"/>
    </source>
</evidence>
<dbReference type="InterPro" id="IPR006131">
    <property type="entry name" value="Asp_carbamoyltransf_Asp/Orn-bd"/>
</dbReference>
<protein>
    <recommendedName>
        <fullName evidence="3">ornithine carbamoyltransferase</fullName>
        <ecNumber evidence="3">2.1.3.3</ecNumber>
    </recommendedName>
</protein>
<name>A0A316Z3T0_9BASI</name>
<keyword evidence="5" id="KW-0028">Amino-acid biosynthesis</keyword>
<dbReference type="EMBL" id="KZ819308">
    <property type="protein sequence ID" value="PWN94845.1"/>
    <property type="molecule type" value="Genomic_DNA"/>
</dbReference>
<evidence type="ECO:0000256" key="2">
    <source>
        <dbReference type="ARBA" id="ARBA00007805"/>
    </source>
</evidence>
<gene>
    <name evidence="10" type="ORF">FA09DRAFT_332509</name>
</gene>
<sequence>MLARLRPVTRVLCPPGAARALGTAAKASPPHLLSLADLQVPHIAAVLQRAAELKAMSRASDRAFVTAPAAGKHAGGATLPQSLAGRNIAIIFAKRSTRTRVASETSVAGLGGHPLFLSPADIQLGVNESLFDTSKVVSSMCDGIMARVGGHDEIELLAKHSRVPVINALSARYHPTQILADLLTMLEDEVIGGGPSSSLASLQGVKVAWIGDSNNILADMLVAMPRLGMHLSVAVPKGYKRDEHVWRDMEAGLKEETAYAKGRVSWGNDPLEALKDADVVVTDTWISMGDEAQKEQRLRDFAGFQITEDLLRRGGAKANARFMHCLPRKPDEVDDEVFYGPRSIVFEEAENRKWSIMALFDAYFGRWEKA</sequence>
<accession>A0A316Z3T0</accession>
<dbReference type="InterPro" id="IPR002292">
    <property type="entry name" value="Orn/put_carbamltrans"/>
</dbReference>
<dbReference type="PRINTS" id="PR00100">
    <property type="entry name" value="AOTCASE"/>
</dbReference>
<dbReference type="STRING" id="58919.A0A316Z3T0"/>
<dbReference type="FunFam" id="3.40.50.1370:FF:000009">
    <property type="entry name" value="Ornithine carbamoyltransferase, mitochondrial"/>
    <property type="match status" value="1"/>
</dbReference>
<evidence type="ECO:0000256" key="7">
    <source>
        <dbReference type="RuleBase" id="RU003634"/>
    </source>
</evidence>
<feature type="domain" description="Aspartate/ornithine carbamoyltransferase Asp/Orn-binding" evidence="8">
    <location>
        <begin position="203"/>
        <end position="361"/>
    </location>
</feature>
<evidence type="ECO:0000259" key="9">
    <source>
        <dbReference type="Pfam" id="PF02729"/>
    </source>
</evidence>
<proteinExistence type="inferred from homology"/>
<dbReference type="Gene3D" id="3.40.50.1370">
    <property type="entry name" value="Aspartate/ornithine carbamoyltransferase"/>
    <property type="match status" value="2"/>
</dbReference>
<dbReference type="InterPro" id="IPR036901">
    <property type="entry name" value="Asp/Orn_carbamoylTrfase_sf"/>
</dbReference>
<dbReference type="GO" id="GO:0042450">
    <property type="term" value="P:L-arginine biosynthetic process via ornithine"/>
    <property type="evidence" value="ECO:0007669"/>
    <property type="project" value="TreeGrafter"/>
</dbReference>
<dbReference type="EC" id="2.1.3.3" evidence="3"/>
<keyword evidence="6 7" id="KW-0808">Transferase</keyword>
<dbReference type="PANTHER" id="PTHR45753">
    <property type="entry name" value="ORNITHINE CARBAMOYLTRANSFERASE, MITOCHONDRIAL"/>
    <property type="match status" value="1"/>
</dbReference>
<dbReference type="Proteomes" id="UP000245946">
    <property type="component" value="Unassembled WGS sequence"/>
</dbReference>
<dbReference type="GO" id="GO:0004585">
    <property type="term" value="F:ornithine carbamoyltransferase activity"/>
    <property type="evidence" value="ECO:0007669"/>
    <property type="project" value="UniProtKB-EC"/>
</dbReference>
<dbReference type="Pfam" id="PF02729">
    <property type="entry name" value="OTCace_N"/>
    <property type="match status" value="1"/>
</dbReference>
<keyword evidence="4" id="KW-0055">Arginine biosynthesis</keyword>
<evidence type="ECO:0000259" key="8">
    <source>
        <dbReference type="Pfam" id="PF00185"/>
    </source>
</evidence>
<evidence type="ECO:0000256" key="4">
    <source>
        <dbReference type="ARBA" id="ARBA00022571"/>
    </source>
</evidence>
<dbReference type="Pfam" id="PF00185">
    <property type="entry name" value="OTCace"/>
    <property type="match status" value="1"/>
</dbReference>
<dbReference type="InterPro" id="IPR006130">
    <property type="entry name" value="Asp/Orn_carbamoylTrfase"/>
</dbReference>
<dbReference type="PROSITE" id="PS00097">
    <property type="entry name" value="CARBAMOYLTRANSFERASE"/>
    <property type="match status" value="1"/>
</dbReference>
<feature type="domain" description="Aspartate/ornithine carbamoyltransferase carbamoyl-P binding" evidence="9">
    <location>
        <begin position="31"/>
        <end position="187"/>
    </location>
</feature>
<dbReference type="GO" id="GO:0005739">
    <property type="term" value="C:mitochondrion"/>
    <property type="evidence" value="ECO:0007669"/>
    <property type="project" value="TreeGrafter"/>
</dbReference>
<evidence type="ECO:0000256" key="3">
    <source>
        <dbReference type="ARBA" id="ARBA00013007"/>
    </source>
</evidence>
<comment type="pathway">
    <text evidence="1">Amino-acid biosynthesis; L-arginine biosynthesis; L-arginine from L-ornithine and carbamoyl phosphate: step 1/3.</text>
</comment>
<dbReference type="InterPro" id="IPR006132">
    <property type="entry name" value="Asp/Orn_carbamoyltranf_P-bd"/>
</dbReference>
<evidence type="ECO:0000313" key="10">
    <source>
        <dbReference type="EMBL" id="PWN94845.1"/>
    </source>
</evidence>
<dbReference type="GeneID" id="37271027"/>
<dbReference type="SUPFAM" id="SSF53671">
    <property type="entry name" value="Aspartate/ornithine carbamoyltransferase"/>
    <property type="match status" value="1"/>
</dbReference>
<evidence type="ECO:0000256" key="5">
    <source>
        <dbReference type="ARBA" id="ARBA00022605"/>
    </source>
</evidence>
<evidence type="ECO:0000256" key="1">
    <source>
        <dbReference type="ARBA" id="ARBA00004975"/>
    </source>
</evidence>
<reference evidence="10 11" key="1">
    <citation type="journal article" date="2018" name="Mol. Biol. Evol.">
        <title>Broad Genomic Sampling Reveals a Smut Pathogenic Ancestry of the Fungal Clade Ustilaginomycotina.</title>
        <authorList>
            <person name="Kijpornyongpan T."/>
            <person name="Mondo S.J."/>
            <person name="Barry K."/>
            <person name="Sandor L."/>
            <person name="Lee J."/>
            <person name="Lipzen A."/>
            <person name="Pangilinan J."/>
            <person name="LaButti K."/>
            <person name="Hainaut M."/>
            <person name="Henrissat B."/>
            <person name="Grigoriev I.V."/>
            <person name="Spatafora J.W."/>
            <person name="Aime M.C."/>
        </authorList>
    </citation>
    <scope>NUCLEOTIDE SEQUENCE [LARGE SCALE GENOMIC DNA]</scope>
    <source>
        <strain evidence="10 11">MCA 4186</strain>
    </source>
</reference>
<dbReference type="GO" id="GO:0019240">
    <property type="term" value="P:citrulline biosynthetic process"/>
    <property type="evidence" value="ECO:0007669"/>
    <property type="project" value="TreeGrafter"/>
</dbReference>
<dbReference type="RefSeq" id="XP_025595124.1">
    <property type="nucleotide sequence ID" value="XM_025743483.1"/>
</dbReference>
<keyword evidence="11" id="KW-1185">Reference proteome</keyword>